<evidence type="ECO:0000313" key="2">
    <source>
        <dbReference type="EMBL" id="RCK78062.1"/>
    </source>
</evidence>
<sequence length="74" mass="8122">MLKQAVFRHDYLDRRAARGTARSASPAEAGSGSPVPGGSSPMLLARRAPTTWWEEGWRLLQRKTGAARSTGWLK</sequence>
<evidence type="ECO:0000313" key="3">
    <source>
        <dbReference type="Proteomes" id="UP000252355"/>
    </source>
</evidence>
<dbReference type="Proteomes" id="UP000252355">
    <property type="component" value="Unassembled WGS sequence"/>
</dbReference>
<comment type="caution">
    <text evidence="2">The sequence shown here is derived from an EMBL/GenBank/DDBJ whole genome shotgun (WGS) entry which is preliminary data.</text>
</comment>
<gene>
    <name evidence="2" type="ORF">OZSIB_1838</name>
</gene>
<dbReference type="AlphaFoldDB" id="A0A367ZKY7"/>
<proteinExistence type="predicted"/>
<feature type="compositionally biased region" description="Low complexity" evidence="1">
    <location>
        <begin position="18"/>
        <end position="41"/>
    </location>
</feature>
<organism evidence="2 3">
    <name type="scientific">Candidatus Ozemobacter sibiricus</name>
    <dbReference type="NCBI Taxonomy" id="2268124"/>
    <lineage>
        <taxon>Bacteria</taxon>
        <taxon>Candidatus Ozemobacteria</taxon>
        <taxon>Candidatus Ozemobacterales</taxon>
        <taxon>Candidatus Ozemobacteraceae</taxon>
        <taxon>Candidatus Ozemobacter</taxon>
    </lineage>
</organism>
<dbReference type="EMBL" id="QOQW01000028">
    <property type="protein sequence ID" value="RCK78062.1"/>
    <property type="molecule type" value="Genomic_DNA"/>
</dbReference>
<reference evidence="2 3" key="1">
    <citation type="submission" date="2018-05" db="EMBL/GenBank/DDBJ databases">
        <title>A metagenomic window into the 2 km-deep terrestrial subsurface aquifer revealed taxonomically and functionally diverse microbial community comprising novel uncultured bacterial lineages.</title>
        <authorList>
            <person name="Kadnikov V.V."/>
            <person name="Mardanov A.V."/>
            <person name="Beletsky A.V."/>
            <person name="Banks D."/>
            <person name="Pimenov N.V."/>
            <person name="Frank Y.A."/>
            <person name="Karnachuk O.V."/>
            <person name="Ravin N.V."/>
        </authorList>
    </citation>
    <scope>NUCLEOTIDE SEQUENCE [LARGE SCALE GENOMIC DNA]</scope>
    <source>
        <strain evidence="2">BY5</strain>
    </source>
</reference>
<evidence type="ECO:0000256" key="1">
    <source>
        <dbReference type="SAM" id="MobiDB-lite"/>
    </source>
</evidence>
<feature type="region of interest" description="Disordered" evidence="1">
    <location>
        <begin position="17"/>
        <end position="44"/>
    </location>
</feature>
<protein>
    <submittedName>
        <fullName evidence="2">Uncharacterized protein</fullName>
    </submittedName>
</protein>
<name>A0A367ZKY7_9BACT</name>
<accession>A0A367ZKY7</accession>